<evidence type="ECO:0000313" key="2">
    <source>
        <dbReference type="EMBL" id="BCE34795.1"/>
    </source>
</evidence>
<name>A0A810B1K7_9BRAD</name>
<dbReference type="EMBL" id="AP023092">
    <property type="protein sequence ID" value="BCE34795.1"/>
    <property type="molecule type" value="Genomic_DNA"/>
</dbReference>
<dbReference type="EMBL" id="AP023098">
    <property type="protein sequence ID" value="BCE87030.1"/>
    <property type="molecule type" value="Genomic_DNA"/>
</dbReference>
<evidence type="ECO:0000313" key="4">
    <source>
        <dbReference type="EMBL" id="BCE52307.1"/>
    </source>
</evidence>
<evidence type="ECO:0000313" key="6">
    <source>
        <dbReference type="EMBL" id="BCE69715.1"/>
    </source>
</evidence>
<reference evidence="5" key="6">
    <citation type="submission" date="2020-05" db="EMBL/GenBank/DDBJ databases">
        <title>Complete genome sequence of Bradyrhizobium diazoefficiens XF5 isolated from soybean nodule.</title>
        <authorList>
            <person name="Noda R."/>
            <person name="Kakizaki K."/>
            <person name="Minamisawa K."/>
        </authorList>
    </citation>
    <scope>NUCLEOTIDE SEQUENCE</scope>
    <source>
        <strain evidence="5">XF5</strain>
    </source>
</reference>
<evidence type="ECO:0000313" key="5">
    <source>
        <dbReference type="EMBL" id="BCE61032.1"/>
    </source>
</evidence>
<reference evidence="3" key="4">
    <citation type="submission" date="2020-05" db="EMBL/GenBank/DDBJ databases">
        <title>Complete genome sequence of Bradyrhizobium diazoefficiens XF3 isolated from soybean nodule.</title>
        <authorList>
            <person name="Noda R."/>
            <person name="Kakizaki K."/>
            <person name="Minamisawa K."/>
        </authorList>
    </citation>
    <scope>NUCLEOTIDE SEQUENCE</scope>
    <source>
        <strain evidence="3">XF3</strain>
    </source>
</reference>
<gene>
    <name evidence="9" type="ORF">XF10B_85980</name>
    <name evidence="1" type="ORF">XF1B_87310</name>
    <name evidence="2" type="ORF">XF2B_85640</name>
    <name evidence="3" type="ORF">XF3B_85130</name>
    <name evidence="4" type="ORF">XF4B_86560</name>
    <name evidence="5" type="ORF">XF5B_85440</name>
    <name evidence="6" type="ORF">XF6B_85140</name>
    <name evidence="7" type="ORF">XF8B_85130</name>
    <name evidence="8" type="ORF">XF9B_84510</name>
</gene>
<evidence type="ECO:0000313" key="9">
    <source>
        <dbReference type="EMBL" id="BCE95800.1"/>
    </source>
</evidence>
<dbReference type="EMBL" id="AP023093">
    <property type="protein sequence ID" value="BCE43482.1"/>
    <property type="molecule type" value="Genomic_DNA"/>
</dbReference>
<reference evidence="2" key="3">
    <citation type="submission" date="2020-05" db="EMBL/GenBank/DDBJ databases">
        <title>Complete genome sequence of Bradyrhizobium diazoefficiens XF2 isolated from soybean nodule.</title>
        <authorList>
            <person name="Noda R."/>
            <person name="Kakizaki K."/>
            <person name="Minamisawa K."/>
        </authorList>
    </citation>
    <scope>NUCLEOTIDE SEQUENCE</scope>
    <source>
        <strain evidence="2">XF2</strain>
    </source>
</reference>
<sequence length="68" mass="7930">MRSRNALRRRPGARSEHGIHNHREWLWRELATQNPRDHTRLWLWIPDLRSASLRLSGTTVVIGARGPG</sequence>
<reference evidence="6" key="7">
    <citation type="submission" date="2020-05" db="EMBL/GenBank/DDBJ databases">
        <title>Complete genome sequence of Bradyrhizobium diazoefficiens XF6 isolated from soybean nodule.</title>
        <authorList>
            <person name="Noda R."/>
            <person name="Kakizaki K."/>
            <person name="Minamisawa K."/>
        </authorList>
    </citation>
    <scope>NUCLEOTIDE SEQUENCE</scope>
    <source>
        <strain evidence="6">XF6</strain>
    </source>
</reference>
<dbReference type="EMBL" id="AP023094">
    <property type="protein sequence ID" value="BCE52307.1"/>
    <property type="molecule type" value="Genomic_DNA"/>
</dbReference>
<dbReference type="EMBL" id="AP023099">
    <property type="protein sequence ID" value="BCE95800.1"/>
    <property type="molecule type" value="Genomic_DNA"/>
</dbReference>
<reference evidence="8" key="9">
    <citation type="submission" date="2020-05" db="EMBL/GenBank/DDBJ databases">
        <title>Complete genome sequence of Bradyrhizobium diazoefficiens XF9 isolated from soybean nodule.</title>
        <authorList>
            <person name="Noda R."/>
            <person name="Kakizaki K."/>
            <person name="Minamisawa K."/>
        </authorList>
    </citation>
    <scope>NUCLEOTIDE SEQUENCE</scope>
    <source>
        <strain evidence="8">XF9</strain>
    </source>
</reference>
<dbReference type="EMBL" id="AP023095">
    <property type="protein sequence ID" value="BCE61032.1"/>
    <property type="molecule type" value="Genomic_DNA"/>
</dbReference>
<dbReference type="EMBL" id="AP023091">
    <property type="protein sequence ID" value="BCE26050.1"/>
    <property type="molecule type" value="Genomic_DNA"/>
</dbReference>
<dbReference type="AlphaFoldDB" id="A0A810B1K7"/>
<dbReference type="EMBL" id="AP023096">
    <property type="protein sequence ID" value="BCE69715.1"/>
    <property type="molecule type" value="Genomic_DNA"/>
</dbReference>
<accession>A0A810B1K7</accession>
<reference evidence="7" key="8">
    <citation type="submission" date="2020-05" db="EMBL/GenBank/DDBJ databases">
        <title>Complete genome sequence of Bradyrhizobium diazoefficiens XF8 isolated from soybean nodule.</title>
        <authorList>
            <person name="Noda R."/>
            <person name="Kakizaki K."/>
            <person name="Minamisawa K."/>
        </authorList>
    </citation>
    <scope>NUCLEOTIDE SEQUENCE</scope>
    <source>
        <strain evidence="7">XF8</strain>
    </source>
</reference>
<evidence type="ECO:0000313" key="3">
    <source>
        <dbReference type="EMBL" id="BCE43482.1"/>
    </source>
</evidence>
<dbReference type="EMBL" id="AP023097">
    <property type="protein sequence ID" value="BCE78402.1"/>
    <property type="molecule type" value="Genomic_DNA"/>
</dbReference>
<reference evidence="9" key="2">
    <citation type="submission" date="2020-05" db="EMBL/GenBank/DDBJ databases">
        <title>Complete genome sequence of Bradyrhizobium diazoefficiens XF10 isolated from soybean nodule.</title>
        <authorList>
            <person name="Noda R."/>
            <person name="Kakizaki K."/>
            <person name="Minamisawa K."/>
        </authorList>
    </citation>
    <scope>NUCLEOTIDE SEQUENCE</scope>
    <source>
        <strain evidence="9">XF10</strain>
    </source>
</reference>
<organism evidence="6">
    <name type="scientific">Bradyrhizobium diazoefficiens</name>
    <dbReference type="NCBI Taxonomy" id="1355477"/>
    <lineage>
        <taxon>Bacteria</taxon>
        <taxon>Pseudomonadati</taxon>
        <taxon>Pseudomonadota</taxon>
        <taxon>Alphaproteobacteria</taxon>
        <taxon>Hyphomicrobiales</taxon>
        <taxon>Nitrobacteraceae</taxon>
        <taxon>Bradyrhizobium</taxon>
    </lineage>
</organism>
<reference evidence="1" key="1">
    <citation type="submission" date="2020-05" db="EMBL/GenBank/DDBJ databases">
        <title>Complete genome sequence of Bradyrhizobium diazoefficiens XF1 isolated from soybean nodule.</title>
        <authorList>
            <person name="Noda R."/>
            <person name="Kakizaki K."/>
            <person name="Minamisawa K."/>
        </authorList>
    </citation>
    <scope>NUCLEOTIDE SEQUENCE</scope>
    <source>
        <strain evidence="1">XF1</strain>
    </source>
</reference>
<evidence type="ECO:0000313" key="8">
    <source>
        <dbReference type="EMBL" id="BCE87030.1"/>
    </source>
</evidence>
<protein>
    <submittedName>
        <fullName evidence="6">Uncharacterized protein</fullName>
    </submittedName>
</protein>
<evidence type="ECO:0000313" key="7">
    <source>
        <dbReference type="EMBL" id="BCE78402.1"/>
    </source>
</evidence>
<proteinExistence type="predicted"/>
<evidence type="ECO:0000313" key="1">
    <source>
        <dbReference type="EMBL" id="BCE26050.1"/>
    </source>
</evidence>
<reference evidence="4" key="5">
    <citation type="submission" date="2020-05" db="EMBL/GenBank/DDBJ databases">
        <title>Complete genome sequence of Bradyrhizobium diazoefficiens XF4 isolated from soybean nodule.</title>
        <authorList>
            <person name="Noda R."/>
            <person name="Kakizaki K."/>
            <person name="Minamisawa K."/>
        </authorList>
    </citation>
    <scope>NUCLEOTIDE SEQUENCE</scope>
    <source>
        <strain evidence="4">XF4</strain>
    </source>
</reference>